<dbReference type="EMBL" id="JACGWO010000006">
    <property type="protein sequence ID" value="KAK4425446.1"/>
    <property type="molecule type" value="Genomic_DNA"/>
</dbReference>
<gene>
    <name evidence="8" type="ORF">Salat_1738600</name>
</gene>
<dbReference type="PANTHER" id="PTHR10641:SF1377">
    <property type="entry name" value="MYB-RELATED PROTEIN MYB4-LIKE"/>
    <property type="match status" value="1"/>
</dbReference>
<comment type="function">
    <text evidence="5">Transcription factor.</text>
</comment>
<dbReference type="GO" id="GO:0003677">
    <property type="term" value="F:DNA binding"/>
    <property type="evidence" value="ECO:0007669"/>
    <property type="project" value="UniProtKB-KW"/>
</dbReference>
<comment type="caution">
    <text evidence="8">The sequence shown here is derived from an EMBL/GenBank/DDBJ whole genome shotgun (WGS) entry which is preliminary data.</text>
</comment>
<organism evidence="8 9">
    <name type="scientific">Sesamum alatum</name>
    <dbReference type="NCBI Taxonomy" id="300844"/>
    <lineage>
        <taxon>Eukaryota</taxon>
        <taxon>Viridiplantae</taxon>
        <taxon>Streptophyta</taxon>
        <taxon>Embryophyta</taxon>
        <taxon>Tracheophyta</taxon>
        <taxon>Spermatophyta</taxon>
        <taxon>Magnoliopsida</taxon>
        <taxon>eudicotyledons</taxon>
        <taxon>Gunneridae</taxon>
        <taxon>Pentapetalae</taxon>
        <taxon>asterids</taxon>
        <taxon>lamiids</taxon>
        <taxon>Lamiales</taxon>
        <taxon>Pedaliaceae</taxon>
        <taxon>Sesamum</taxon>
    </lineage>
</organism>
<evidence type="ECO:0000256" key="2">
    <source>
        <dbReference type="ARBA" id="ARBA00022737"/>
    </source>
</evidence>
<accession>A0AAE1Y942</accession>
<evidence type="ECO:0000256" key="3">
    <source>
        <dbReference type="ARBA" id="ARBA00023125"/>
    </source>
</evidence>
<evidence type="ECO:0000259" key="7">
    <source>
        <dbReference type="PROSITE" id="PS51294"/>
    </source>
</evidence>
<feature type="domain" description="HTH myb-type" evidence="7">
    <location>
        <begin position="9"/>
        <end position="61"/>
    </location>
</feature>
<proteinExistence type="predicted"/>
<reference evidence="8" key="2">
    <citation type="journal article" date="2024" name="Plant">
        <title>Genomic evolution and insights into agronomic trait innovations of Sesamum species.</title>
        <authorList>
            <person name="Miao H."/>
            <person name="Wang L."/>
            <person name="Qu L."/>
            <person name="Liu H."/>
            <person name="Sun Y."/>
            <person name="Le M."/>
            <person name="Wang Q."/>
            <person name="Wei S."/>
            <person name="Zheng Y."/>
            <person name="Lin W."/>
            <person name="Duan Y."/>
            <person name="Cao H."/>
            <person name="Xiong S."/>
            <person name="Wang X."/>
            <person name="Wei L."/>
            <person name="Li C."/>
            <person name="Ma Q."/>
            <person name="Ju M."/>
            <person name="Zhao R."/>
            <person name="Li G."/>
            <person name="Mu C."/>
            <person name="Tian Q."/>
            <person name="Mei H."/>
            <person name="Zhang T."/>
            <person name="Gao T."/>
            <person name="Zhang H."/>
        </authorList>
    </citation>
    <scope>NUCLEOTIDE SEQUENCE</scope>
    <source>
        <strain evidence="8">3651</strain>
    </source>
</reference>
<dbReference type="FunFam" id="1.10.10.60:FF:000001">
    <property type="entry name" value="MYB-related transcription factor"/>
    <property type="match status" value="1"/>
</dbReference>
<comment type="subcellular location">
    <subcellularLocation>
        <location evidence="1">Nucleus</location>
    </subcellularLocation>
</comment>
<dbReference type="InterPro" id="IPR009057">
    <property type="entry name" value="Homeodomain-like_sf"/>
</dbReference>
<sequence>MVRAARVDGKGLRKGAWSEEEDHKLRAYILRYGHWKWRLLPKFAGLNRCGKSCRLRWLNYLKPGVKRGKYTKEEQDLIEKLHDEVGNKWSAIAAKLPGRTDNEIKNYWHTHFKKRSERVRKSGPDAGISGEEQSSEITRFLNASTSDKAQQVGRELENSEVSSDVHILESSSSKSDVSAAVNWDSDSSAEQNCSEMLSGSNPAANDEYCASFADSFSGFHEGFWEEPFMVETSYSQEYYKFLLLGEEGLLSPYNVSCFDDFAVTLF</sequence>
<dbReference type="SUPFAM" id="SSF46689">
    <property type="entry name" value="Homeodomain-like"/>
    <property type="match status" value="1"/>
</dbReference>
<dbReference type="InterPro" id="IPR015495">
    <property type="entry name" value="Myb_TF_plants"/>
</dbReference>
<dbReference type="Proteomes" id="UP001293254">
    <property type="component" value="Unassembled WGS sequence"/>
</dbReference>
<evidence type="ECO:0000256" key="1">
    <source>
        <dbReference type="ARBA" id="ARBA00004123"/>
    </source>
</evidence>
<feature type="domain" description="Myb-like" evidence="6">
    <location>
        <begin position="9"/>
        <end position="61"/>
    </location>
</feature>
<evidence type="ECO:0000259" key="6">
    <source>
        <dbReference type="PROSITE" id="PS50090"/>
    </source>
</evidence>
<protein>
    <submittedName>
        <fullName evidence="8">Transcription factor</fullName>
    </submittedName>
</protein>
<evidence type="ECO:0000256" key="5">
    <source>
        <dbReference type="ARBA" id="ARBA00057804"/>
    </source>
</evidence>
<dbReference type="PROSITE" id="PS51294">
    <property type="entry name" value="HTH_MYB"/>
    <property type="match status" value="2"/>
</dbReference>
<evidence type="ECO:0000313" key="9">
    <source>
        <dbReference type="Proteomes" id="UP001293254"/>
    </source>
</evidence>
<keyword evidence="9" id="KW-1185">Reference proteome</keyword>
<dbReference type="GO" id="GO:0005634">
    <property type="term" value="C:nucleus"/>
    <property type="evidence" value="ECO:0007669"/>
    <property type="project" value="UniProtKB-SubCell"/>
</dbReference>
<dbReference type="Gene3D" id="1.10.10.60">
    <property type="entry name" value="Homeodomain-like"/>
    <property type="match status" value="2"/>
</dbReference>
<keyword evidence="3" id="KW-0238">DNA-binding</keyword>
<evidence type="ECO:0000256" key="4">
    <source>
        <dbReference type="ARBA" id="ARBA00023242"/>
    </source>
</evidence>
<feature type="domain" description="HTH myb-type" evidence="7">
    <location>
        <begin position="62"/>
        <end position="116"/>
    </location>
</feature>
<dbReference type="PROSITE" id="PS50090">
    <property type="entry name" value="MYB_LIKE"/>
    <property type="match status" value="2"/>
</dbReference>
<reference evidence="8" key="1">
    <citation type="submission" date="2020-06" db="EMBL/GenBank/DDBJ databases">
        <authorList>
            <person name="Li T."/>
            <person name="Hu X."/>
            <person name="Zhang T."/>
            <person name="Song X."/>
            <person name="Zhang H."/>
            <person name="Dai N."/>
            <person name="Sheng W."/>
            <person name="Hou X."/>
            <person name="Wei L."/>
        </authorList>
    </citation>
    <scope>NUCLEOTIDE SEQUENCE</scope>
    <source>
        <strain evidence="8">3651</strain>
        <tissue evidence="8">Leaf</tissue>
    </source>
</reference>
<dbReference type="Pfam" id="PF00249">
    <property type="entry name" value="Myb_DNA-binding"/>
    <property type="match status" value="2"/>
</dbReference>
<dbReference type="PANTHER" id="PTHR10641">
    <property type="entry name" value="MYB FAMILY TRANSCRIPTION FACTOR"/>
    <property type="match status" value="1"/>
</dbReference>
<evidence type="ECO:0000313" key="8">
    <source>
        <dbReference type="EMBL" id="KAK4425446.1"/>
    </source>
</evidence>
<dbReference type="SMART" id="SM00717">
    <property type="entry name" value="SANT"/>
    <property type="match status" value="2"/>
</dbReference>
<keyword evidence="4" id="KW-0539">Nucleus</keyword>
<dbReference type="InterPro" id="IPR001005">
    <property type="entry name" value="SANT/Myb"/>
</dbReference>
<name>A0AAE1Y942_9LAMI</name>
<feature type="domain" description="Myb-like" evidence="6">
    <location>
        <begin position="62"/>
        <end position="112"/>
    </location>
</feature>
<dbReference type="CDD" id="cd00167">
    <property type="entry name" value="SANT"/>
    <property type="match status" value="2"/>
</dbReference>
<dbReference type="AlphaFoldDB" id="A0AAE1Y942"/>
<keyword evidence="2" id="KW-0677">Repeat</keyword>
<dbReference type="InterPro" id="IPR017930">
    <property type="entry name" value="Myb_dom"/>
</dbReference>